<keyword evidence="2" id="KW-1185">Reference proteome</keyword>
<evidence type="ECO:0000313" key="3">
    <source>
        <dbReference type="WBParaSite" id="TCLT_0000815001-mRNA-1"/>
    </source>
</evidence>
<dbReference type="WBParaSite" id="TCLT_0000815001-mRNA-1">
    <property type="protein sequence ID" value="TCLT_0000815001-mRNA-1"/>
    <property type="gene ID" value="TCLT_0000815001"/>
</dbReference>
<dbReference type="AlphaFoldDB" id="A0A0N5D576"/>
<reference evidence="3" key="1">
    <citation type="submission" date="2017-02" db="UniProtKB">
        <authorList>
            <consortium name="WormBaseParasite"/>
        </authorList>
    </citation>
    <scope>IDENTIFICATION</scope>
</reference>
<organism evidence="3">
    <name type="scientific">Thelazia callipaeda</name>
    <name type="common">Oriental eyeworm</name>
    <name type="synonym">Parasitic nematode</name>
    <dbReference type="NCBI Taxonomy" id="103827"/>
    <lineage>
        <taxon>Eukaryota</taxon>
        <taxon>Metazoa</taxon>
        <taxon>Ecdysozoa</taxon>
        <taxon>Nematoda</taxon>
        <taxon>Chromadorea</taxon>
        <taxon>Rhabditida</taxon>
        <taxon>Spirurina</taxon>
        <taxon>Spiruromorpha</taxon>
        <taxon>Thelazioidea</taxon>
        <taxon>Thelaziidae</taxon>
        <taxon>Thelazia</taxon>
    </lineage>
</organism>
<gene>
    <name evidence="1" type="ORF">TCLT_LOCUS8139</name>
</gene>
<protein>
    <submittedName>
        <fullName evidence="3">C2H2-type domain-containing protein</fullName>
    </submittedName>
</protein>
<proteinExistence type="predicted"/>
<evidence type="ECO:0000313" key="2">
    <source>
        <dbReference type="Proteomes" id="UP000276776"/>
    </source>
</evidence>
<accession>A0A0N5D576</accession>
<reference evidence="1 2" key="2">
    <citation type="submission" date="2018-11" db="EMBL/GenBank/DDBJ databases">
        <authorList>
            <consortium name="Pathogen Informatics"/>
        </authorList>
    </citation>
    <scope>NUCLEOTIDE SEQUENCE [LARGE SCALE GENOMIC DNA]</scope>
</reference>
<dbReference type="EMBL" id="UYYF01004589">
    <property type="protein sequence ID" value="VDN05665.1"/>
    <property type="molecule type" value="Genomic_DNA"/>
</dbReference>
<dbReference type="Proteomes" id="UP000276776">
    <property type="component" value="Unassembled WGS sequence"/>
</dbReference>
<sequence>MFCLWINYAVRFLNKIVLFRTQVRIHTQLMRKRRSESYNNRTVVIDLHCLYCNNLLIEVINIQTHWGSLDHNDMLKLRRALAFSTFIQKAISFYID</sequence>
<name>A0A0N5D576_THECL</name>
<evidence type="ECO:0000313" key="1">
    <source>
        <dbReference type="EMBL" id="VDN05665.1"/>
    </source>
</evidence>